<feature type="region of interest" description="Disordered" evidence="5">
    <location>
        <begin position="578"/>
        <end position="600"/>
    </location>
</feature>
<keyword evidence="3" id="KW-0378">Hydrolase</keyword>
<dbReference type="InterPro" id="IPR000602">
    <property type="entry name" value="Glyco_hydro_38_N"/>
</dbReference>
<gene>
    <name evidence="7" type="ORF">GCM10010140_52140</name>
</gene>
<dbReference type="SUPFAM" id="SSF74650">
    <property type="entry name" value="Galactose mutarotase-like"/>
    <property type="match status" value="1"/>
</dbReference>
<feature type="domain" description="Glycoside hydrolase family 38 N-terminal" evidence="6">
    <location>
        <begin position="20"/>
        <end position="233"/>
    </location>
</feature>
<dbReference type="InterPro" id="IPR028995">
    <property type="entry name" value="Glyco_hydro_57/38_cen_sf"/>
</dbReference>
<keyword evidence="4" id="KW-0326">Glycosidase</keyword>
<dbReference type="Gene3D" id="3.20.110.10">
    <property type="entry name" value="Glycoside hydrolase 38, N terminal domain"/>
    <property type="match status" value="1"/>
</dbReference>
<dbReference type="Gene3D" id="2.70.98.30">
    <property type="entry name" value="Golgi alpha-mannosidase II, domain 4"/>
    <property type="match status" value="1"/>
</dbReference>
<dbReference type="Proteomes" id="UP000611554">
    <property type="component" value="Unassembled WGS sequence"/>
</dbReference>
<reference evidence="8" key="1">
    <citation type="journal article" date="2019" name="Int. J. Syst. Evol. Microbiol.">
        <title>The Global Catalogue of Microorganisms (GCM) 10K type strain sequencing project: providing services to taxonomists for standard genome sequencing and annotation.</title>
        <authorList>
            <consortium name="The Broad Institute Genomics Platform"/>
            <consortium name="The Broad Institute Genome Sequencing Center for Infectious Disease"/>
            <person name="Wu L."/>
            <person name="Ma J."/>
        </authorList>
    </citation>
    <scope>NUCLEOTIDE SEQUENCE [LARGE SCALE GENOMIC DNA]</scope>
    <source>
        <strain evidence="8">JCM 3115</strain>
    </source>
</reference>
<dbReference type="PANTHER" id="PTHR46017">
    <property type="entry name" value="ALPHA-MANNOSIDASE 2C1"/>
    <property type="match status" value="1"/>
</dbReference>
<dbReference type="EMBL" id="BMQJ01000014">
    <property type="protein sequence ID" value="GGQ15467.1"/>
    <property type="molecule type" value="Genomic_DNA"/>
</dbReference>
<dbReference type="Gene3D" id="1.20.1270.50">
    <property type="entry name" value="Glycoside hydrolase family 38, central domain"/>
    <property type="match status" value="1"/>
</dbReference>
<dbReference type="Pfam" id="PF01074">
    <property type="entry name" value="Glyco_hydro_38N"/>
    <property type="match status" value="1"/>
</dbReference>
<protein>
    <recommendedName>
        <fullName evidence="6">Glycoside hydrolase family 38 N-terminal domain-containing protein</fullName>
    </recommendedName>
</protein>
<name>A0ABQ2R7R4_9ACTN</name>
<feature type="compositionally biased region" description="Low complexity" evidence="5">
    <location>
        <begin position="919"/>
        <end position="928"/>
    </location>
</feature>
<evidence type="ECO:0000256" key="4">
    <source>
        <dbReference type="ARBA" id="ARBA00023295"/>
    </source>
</evidence>
<keyword evidence="2" id="KW-0479">Metal-binding</keyword>
<dbReference type="InterPro" id="IPR037094">
    <property type="entry name" value="Glyco_hydro_38_cen_sf"/>
</dbReference>
<evidence type="ECO:0000256" key="2">
    <source>
        <dbReference type="ARBA" id="ARBA00022723"/>
    </source>
</evidence>
<dbReference type="InterPro" id="IPR027291">
    <property type="entry name" value="Glyco_hydro_38_N_sf"/>
</dbReference>
<keyword evidence="8" id="KW-1185">Reference proteome</keyword>
<feature type="region of interest" description="Disordered" evidence="5">
    <location>
        <begin position="916"/>
        <end position="943"/>
    </location>
</feature>
<evidence type="ECO:0000256" key="5">
    <source>
        <dbReference type="SAM" id="MobiDB-lite"/>
    </source>
</evidence>
<feature type="region of interest" description="Disordered" evidence="5">
    <location>
        <begin position="460"/>
        <end position="489"/>
    </location>
</feature>
<dbReference type="RefSeq" id="WP_229811645.1">
    <property type="nucleotide sequence ID" value="NZ_BMQJ01000014.1"/>
</dbReference>
<feature type="compositionally biased region" description="Basic and acidic residues" evidence="5">
    <location>
        <begin position="585"/>
        <end position="600"/>
    </location>
</feature>
<dbReference type="InterPro" id="IPR011013">
    <property type="entry name" value="Gal_mutarotase_sf_dom"/>
</dbReference>
<sequence length="1040" mass="108733">MTPETAGVPGVPDVSAAPGIVVVPHTHWDREWYLPFQRFRLGLVRLLDEVLDTMAADPAYRFTMDGQLAALEDYLEIRPERLGEVRRLVAEGRFAAGPWLILADEFLCSGETLIRNLEYGMRGAGELGGAMRVGYLPDQFGHCAQMPQILRQAGLAHACLWRGVPAAVDRDAFAWVGADGTAIRTQYLPGGYGNAVALFTGPAGDLADRLAAFASIMRPWHPEGPLLAMYGADHSAPAADITAAGLRLATLEEYVTAHDPGVSGLPAVHGELRSHARANILPGVVSARMPAKRLMARAERVVARYAEPLAALWLPGSTVAARLLDLAWRRLIACSGHDSITGCGADETAQQVAARIAEAGQIGQAVVDLVASSLSAGTARDAVVVVNPSPFRRTGLVLADLPESRPVLTGPGGVRVPAQRLELAPTLLDETVMDDLALLLGRVHDRELFGQQIVSWSVGGDSAASCPETDGEAPAGTSPAHAGGSGAVPADAPEGVFTVVVARDPVTGYEYADLRAAVLDAAAARPGPWRVRIVAEPVVTVAALVTVEAFGRTVLTPAAGGDSGGESPAVEDPMAEAVHAGAGSARDRFTDGIPRDRFAEDGAADEIARDRFTEDGAARPEEVPCSAEGVLDNGLLRVTVAPDGTLSLRSAGAEVHGVGRVVDGGDAGDTYNHAPPRHDVLVDAPSRVEVETLHAGPLVSVLEIRREYAWPAHEEGDGRSAAREDVTVTTRAELRAGEPYLRLEISFDNRCRDHRVRWHAPLRPGAAESFAEGQLSVTRRGTAAEGGCGEEPLPTFPAEGFVAAGGLAVLLDQVTEYELTGGELALTLLRSVGLLSRNRNAYRDEPAGPQIATPDAQCPGPAVTRFAVLPCPGAWHEAGLPRLAEEYRHDLLVVPGGGPAIGPAARAEERAARADERAAGTARTGTGADPVGGGAAGTRNGTEAGPAGQVVEGAPDGAGARLEVEGAGVVLTALRERDGALEARLVAEHPRTTEAVIRGAFTAARRADLLGVPGEPLEAAGGEVRLPLRPFEIATVHLIG</sequence>
<dbReference type="SUPFAM" id="SSF88713">
    <property type="entry name" value="Glycoside hydrolase/deacetylase"/>
    <property type="match status" value="1"/>
</dbReference>
<dbReference type="SUPFAM" id="SSF88688">
    <property type="entry name" value="Families 57/38 glycoside transferase middle domain"/>
    <property type="match status" value="1"/>
</dbReference>
<proteinExistence type="inferred from homology"/>
<evidence type="ECO:0000259" key="6">
    <source>
        <dbReference type="Pfam" id="PF01074"/>
    </source>
</evidence>
<dbReference type="PANTHER" id="PTHR46017:SF2">
    <property type="entry name" value="MANNOSYLGLYCERATE HYDROLASE"/>
    <property type="match status" value="1"/>
</dbReference>
<accession>A0ABQ2R7R4</accession>
<comment type="caution">
    <text evidence="7">The sequence shown here is derived from an EMBL/GenBank/DDBJ whole genome shotgun (WGS) entry which is preliminary data.</text>
</comment>
<dbReference type="InterPro" id="IPR011330">
    <property type="entry name" value="Glyco_hydro/deAcase_b/a-brl"/>
</dbReference>
<evidence type="ECO:0000313" key="8">
    <source>
        <dbReference type="Proteomes" id="UP000611554"/>
    </source>
</evidence>
<evidence type="ECO:0000313" key="7">
    <source>
        <dbReference type="EMBL" id="GGQ15467.1"/>
    </source>
</evidence>
<evidence type="ECO:0000256" key="1">
    <source>
        <dbReference type="ARBA" id="ARBA00009792"/>
    </source>
</evidence>
<comment type="similarity">
    <text evidence="1">Belongs to the glycosyl hydrolase 38 family.</text>
</comment>
<evidence type="ECO:0000256" key="3">
    <source>
        <dbReference type="ARBA" id="ARBA00022801"/>
    </source>
</evidence>
<organism evidence="7 8">
    <name type="scientific">Streptosporangium pseudovulgare</name>
    <dbReference type="NCBI Taxonomy" id="35765"/>
    <lineage>
        <taxon>Bacteria</taxon>
        <taxon>Bacillati</taxon>
        <taxon>Actinomycetota</taxon>
        <taxon>Actinomycetes</taxon>
        <taxon>Streptosporangiales</taxon>
        <taxon>Streptosporangiaceae</taxon>
        <taxon>Streptosporangium</taxon>
    </lineage>
</organism>